<dbReference type="EMBL" id="JPKZ01002206">
    <property type="protein sequence ID" value="KHN77989.1"/>
    <property type="molecule type" value="Genomic_DNA"/>
</dbReference>
<dbReference type="GO" id="GO:0051881">
    <property type="term" value="P:regulation of mitochondrial membrane potential"/>
    <property type="evidence" value="ECO:0007669"/>
    <property type="project" value="TreeGrafter"/>
</dbReference>
<accession>A0A0B2V906</accession>
<dbReference type="OrthoDB" id="9025707at2759"/>
<keyword evidence="2" id="KW-1185">Reference proteome</keyword>
<proteinExistence type="predicted"/>
<dbReference type="AlphaFoldDB" id="A0A0B2V906"/>
<evidence type="ECO:0000313" key="2">
    <source>
        <dbReference type="Proteomes" id="UP000031036"/>
    </source>
</evidence>
<dbReference type="PANTHER" id="PTHR15453:SF8">
    <property type="entry name" value="TUMOR SUPPRESSOR CANDIDATE 2"/>
    <property type="match status" value="1"/>
</dbReference>
<protein>
    <submittedName>
        <fullName evidence="1">Uncharacterized protein C09E9.1</fullName>
    </submittedName>
</protein>
<dbReference type="GO" id="GO:0005739">
    <property type="term" value="C:mitochondrion"/>
    <property type="evidence" value="ECO:0007669"/>
    <property type="project" value="TreeGrafter"/>
</dbReference>
<sequence>MPPHSSDEQVSKNAYKAGAYYALCERRPVREMGLSGSKKEEVRPKESLATAMPARKGRLMRRPFSSNIVVAERFLPEYFFVTETNSSLFVDEDGDTANEFYCESFDKHKRLAELVRKVDNLRPKGRVKYPIPRLHPDGRVKYPIPRLHPDVPFVMWEVHQEH</sequence>
<organism evidence="1 2">
    <name type="scientific">Toxocara canis</name>
    <name type="common">Canine roundworm</name>
    <dbReference type="NCBI Taxonomy" id="6265"/>
    <lineage>
        <taxon>Eukaryota</taxon>
        <taxon>Metazoa</taxon>
        <taxon>Ecdysozoa</taxon>
        <taxon>Nematoda</taxon>
        <taxon>Chromadorea</taxon>
        <taxon>Rhabditida</taxon>
        <taxon>Spirurina</taxon>
        <taxon>Ascaridomorpha</taxon>
        <taxon>Ascaridoidea</taxon>
        <taxon>Toxocaridae</taxon>
        <taxon>Toxocara</taxon>
    </lineage>
</organism>
<dbReference type="PANTHER" id="PTHR15453">
    <property type="entry name" value="TUMOR SUPPRESSOR CANDIDATE 2"/>
    <property type="match status" value="1"/>
</dbReference>
<dbReference type="Pfam" id="PF15000">
    <property type="entry name" value="TUSC2"/>
    <property type="match status" value="1"/>
</dbReference>
<dbReference type="InterPro" id="IPR029393">
    <property type="entry name" value="FUS1"/>
</dbReference>
<gene>
    <name evidence="1" type="primary">C09E9.1</name>
    <name evidence="1" type="ORF">Tcan_18593</name>
</gene>
<comment type="caution">
    <text evidence="1">The sequence shown here is derived from an EMBL/GenBank/DDBJ whole genome shotgun (WGS) entry which is preliminary data.</text>
</comment>
<evidence type="ECO:0000313" key="1">
    <source>
        <dbReference type="EMBL" id="KHN77989.1"/>
    </source>
</evidence>
<reference evidence="1 2" key="1">
    <citation type="submission" date="2014-11" db="EMBL/GenBank/DDBJ databases">
        <title>Genetic blueprint of the zoonotic pathogen Toxocara canis.</title>
        <authorList>
            <person name="Zhu X.-Q."/>
            <person name="Korhonen P.K."/>
            <person name="Cai H."/>
            <person name="Young N.D."/>
            <person name="Nejsum P."/>
            <person name="von Samson-Himmelstjerna G."/>
            <person name="Boag P.R."/>
            <person name="Tan P."/>
            <person name="Li Q."/>
            <person name="Min J."/>
            <person name="Yang Y."/>
            <person name="Wang X."/>
            <person name="Fang X."/>
            <person name="Hall R.S."/>
            <person name="Hofmann A."/>
            <person name="Sternberg P.W."/>
            <person name="Jex A.R."/>
            <person name="Gasser R.B."/>
        </authorList>
    </citation>
    <scope>NUCLEOTIDE SEQUENCE [LARGE SCALE GENOMIC DNA]</scope>
    <source>
        <strain evidence="1">PN_DK_2014</strain>
    </source>
</reference>
<dbReference type="Proteomes" id="UP000031036">
    <property type="component" value="Unassembled WGS sequence"/>
</dbReference>
<name>A0A0B2V906_TOXCA</name>